<dbReference type="AlphaFoldDB" id="T2G5U2"/>
<organism evidence="2 3">
    <name type="scientific">Megalodesulfovibrio gigas (strain ATCC 19364 / DSM 1382 / NCIMB 9332 / VKM B-1759)</name>
    <name type="common">Desulfovibrio gigas</name>
    <dbReference type="NCBI Taxonomy" id="1121448"/>
    <lineage>
        <taxon>Bacteria</taxon>
        <taxon>Pseudomonadati</taxon>
        <taxon>Thermodesulfobacteriota</taxon>
        <taxon>Desulfovibrionia</taxon>
        <taxon>Desulfovibrionales</taxon>
        <taxon>Desulfovibrionaceae</taxon>
        <taxon>Megalodesulfovibrio</taxon>
    </lineage>
</organism>
<dbReference type="KEGG" id="dgg:DGI_0013"/>
<dbReference type="Proteomes" id="UP000016587">
    <property type="component" value="Chromosome"/>
</dbReference>
<protein>
    <submittedName>
        <fullName evidence="2">Uncharacterized protein</fullName>
    </submittedName>
</protein>
<proteinExistence type="predicted"/>
<evidence type="ECO:0000256" key="1">
    <source>
        <dbReference type="SAM" id="MobiDB-lite"/>
    </source>
</evidence>
<gene>
    <name evidence="2" type="ORF">DGI_0013</name>
</gene>
<feature type="compositionally biased region" description="Low complexity" evidence="1">
    <location>
        <begin position="115"/>
        <end position="127"/>
    </location>
</feature>
<reference evidence="2 3" key="1">
    <citation type="journal article" date="2013" name="J. Bacteriol.">
        <title>Roles of HynAB and Ech, the only two hydrogenases found in the model sulfate reducer Desulfovibrio gigas.</title>
        <authorList>
            <person name="Morais-Silva F.O."/>
            <person name="Santos C.I."/>
            <person name="Rodrigues R."/>
            <person name="Pereira I.A."/>
            <person name="Rodrigues-Pousada C."/>
        </authorList>
    </citation>
    <scope>NUCLEOTIDE SEQUENCE [LARGE SCALE GENOMIC DNA]</scope>
    <source>
        <strain evidence="3">ATCC 19364 / DSM 1382 / NCIMB 9332 / VKM B-1759</strain>
    </source>
</reference>
<dbReference type="PATRIC" id="fig|1121448.10.peg.13"/>
<dbReference type="HOGENOM" id="CLU_139043_0_0_7"/>
<name>T2G5U2_MEGG1</name>
<reference evidence="3" key="2">
    <citation type="submission" date="2013-07" db="EMBL/GenBank/DDBJ databases">
        <authorList>
            <person name="Morais-Silva F.O."/>
            <person name="Rezende A.M."/>
            <person name="Pimentel C."/>
            <person name="Resende D.M."/>
            <person name="Santos C.I."/>
            <person name="Clemente C."/>
            <person name="de Oliveira L.M."/>
            <person name="da Silva S.M."/>
            <person name="Costa D.A."/>
            <person name="Varela-Raposo A."/>
            <person name="Horacio E.C.A."/>
            <person name="Matos M."/>
            <person name="Flores O."/>
            <person name="Ruiz J.C."/>
            <person name="Rodrigues-Pousada C."/>
        </authorList>
    </citation>
    <scope>NUCLEOTIDE SEQUENCE [LARGE SCALE GENOMIC DNA]</scope>
    <source>
        <strain evidence="3">ATCC 19364 / DSM 1382 / NCIMB 9332 / VKM B-1759</strain>
    </source>
</reference>
<feature type="region of interest" description="Disordered" evidence="1">
    <location>
        <begin position="115"/>
        <end position="144"/>
    </location>
</feature>
<sequence>MRLAEPGMILAKSILRENGQVLVGEGAELTDALVDRLLRMRVETITVQGHPVNLGSLGGSSSYARRIGRLDHLFRKHQADPWMCKVKEHLEEFFRMKAAAEEAAVQAAASQKAGAAAASLEAGEPGVPGEPGEPGGPAVLVTPGARKGGFLSRLFKRGDRG</sequence>
<dbReference type="eggNOG" id="ENOG5033FWH">
    <property type="taxonomic scope" value="Bacteria"/>
</dbReference>
<evidence type="ECO:0000313" key="3">
    <source>
        <dbReference type="Proteomes" id="UP000016587"/>
    </source>
</evidence>
<accession>T2G5U2</accession>
<evidence type="ECO:0000313" key="2">
    <source>
        <dbReference type="EMBL" id="AGW11955.1"/>
    </source>
</evidence>
<keyword evidence="3" id="KW-1185">Reference proteome</keyword>
<dbReference type="STRING" id="1121448.DGI_0013"/>
<dbReference type="EMBL" id="CP006585">
    <property type="protein sequence ID" value="AGW11955.1"/>
    <property type="molecule type" value="Genomic_DNA"/>
</dbReference>